<dbReference type="Pfam" id="PF00501">
    <property type="entry name" value="AMP-binding"/>
    <property type="match status" value="2"/>
</dbReference>
<evidence type="ECO:0000256" key="7">
    <source>
        <dbReference type="ARBA" id="ARBA00023268"/>
    </source>
</evidence>
<dbReference type="InterPro" id="IPR020806">
    <property type="entry name" value="PKS_PP-bd"/>
</dbReference>
<keyword evidence="5" id="KW-0677">Repeat</keyword>
<reference evidence="9 10" key="1">
    <citation type="submission" date="2020-08" db="EMBL/GenBank/DDBJ databases">
        <title>Fungal Genomes of the International Space Station.</title>
        <authorList>
            <person name="Seuylemezian A."/>
            <person name="Singh N.K."/>
            <person name="Wood J."/>
            <person name="Venkateswaran K."/>
        </authorList>
    </citation>
    <scope>NUCLEOTIDE SEQUENCE [LARGE SCALE GENOMIC DNA]</scope>
    <source>
        <strain evidence="9 10">S/N-304-OC-R4</strain>
    </source>
</reference>
<feature type="domain" description="Carrier" evidence="8">
    <location>
        <begin position="770"/>
        <end position="845"/>
    </location>
</feature>
<evidence type="ECO:0000259" key="8">
    <source>
        <dbReference type="PROSITE" id="PS50075"/>
    </source>
</evidence>
<evidence type="ECO:0000256" key="5">
    <source>
        <dbReference type="ARBA" id="ARBA00022737"/>
    </source>
</evidence>
<dbReference type="InterPro" id="IPR009081">
    <property type="entry name" value="PP-bd_ACP"/>
</dbReference>
<dbReference type="PANTHER" id="PTHR45527">
    <property type="entry name" value="NONRIBOSOMAL PEPTIDE SYNTHETASE"/>
    <property type="match status" value="1"/>
</dbReference>
<keyword evidence="6" id="KW-0045">Antibiotic biosynthesis</keyword>
<dbReference type="Gene3D" id="2.30.38.10">
    <property type="entry name" value="Luciferase, Domain 3"/>
    <property type="match status" value="1"/>
</dbReference>
<protein>
    <submittedName>
        <fullName evidence="9">Amino acid adenylation domain-containing protein</fullName>
    </submittedName>
</protein>
<dbReference type="SUPFAM" id="SSF47336">
    <property type="entry name" value="ACP-like"/>
    <property type="match status" value="2"/>
</dbReference>
<dbReference type="SMART" id="SM00823">
    <property type="entry name" value="PKS_PP"/>
    <property type="match status" value="2"/>
</dbReference>
<dbReference type="Gene3D" id="3.30.559.10">
    <property type="entry name" value="Chloramphenicol acetyltransferase-like domain"/>
    <property type="match status" value="2"/>
</dbReference>
<dbReference type="EMBL" id="JACLIC010000002">
    <property type="protein sequence ID" value="MBY0201798.1"/>
    <property type="molecule type" value="Genomic_DNA"/>
</dbReference>
<evidence type="ECO:0000256" key="2">
    <source>
        <dbReference type="ARBA" id="ARBA00006432"/>
    </source>
</evidence>
<dbReference type="RefSeq" id="WP_221786488.1">
    <property type="nucleotide sequence ID" value="NZ_JACLIC010000002.1"/>
</dbReference>
<evidence type="ECO:0000256" key="1">
    <source>
        <dbReference type="ARBA" id="ARBA00001957"/>
    </source>
</evidence>
<dbReference type="Pfam" id="PF13193">
    <property type="entry name" value="AMP-binding_C"/>
    <property type="match status" value="1"/>
</dbReference>
<evidence type="ECO:0000256" key="6">
    <source>
        <dbReference type="ARBA" id="ARBA00023194"/>
    </source>
</evidence>
<dbReference type="InterPro" id="IPR042099">
    <property type="entry name" value="ANL_N_sf"/>
</dbReference>
<organism evidence="9 10">
    <name type="scientific">Paenibacillus cucumis</name>
    <name type="common">ex Kampfer et al. 2016</name>
    <dbReference type="NCBI Taxonomy" id="1776858"/>
    <lineage>
        <taxon>Bacteria</taxon>
        <taxon>Bacillati</taxon>
        <taxon>Bacillota</taxon>
        <taxon>Bacilli</taxon>
        <taxon>Bacillales</taxon>
        <taxon>Paenibacillaceae</taxon>
        <taxon>Paenibacillus</taxon>
    </lineage>
</organism>
<evidence type="ECO:0000256" key="4">
    <source>
        <dbReference type="ARBA" id="ARBA00022553"/>
    </source>
</evidence>
<proteinExistence type="inferred from homology"/>
<dbReference type="SUPFAM" id="SSF56801">
    <property type="entry name" value="Acetyl-CoA synthetase-like"/>
    <property type="match status" value="2"/>
</dbReference>
<gene>
    <name evidence="9" type="ORF">H7T88_00895</name>
</gene>
<dbReference type="InterPro" id="IPR006162">
    <property type="entry name" value="Ppantetheine_attach_site"/>
</dbReference>
<dbReference type="Pfam" id="PF00668">
    <property type="entry name" value="Condensation"/>
    <property type="match status" value="1"/>
</dbReference>
<keyword evidence="3" id="KW-0596">Phosphopantetheine</keyword>
<dbReference type="InterPro" id="IPR001242">
    <property type="entry name" value="Condensation_dom"/>
</dbReference>
<feature type="domain" description="Carrier" evidence="8">
    <location>
        <begin position="1801"/>
        <end position="1875"/>
    </location>
</feature>
<comment type="caution">
    <text evidence="9">The sequence shown here is derived from an EMBL/GenBank/DDBJ whole genome shotgun (WGS) entry which is preliminary data.</text>
</comment>
<dbReference type="NCBIfam" id="NF003417">
    <property type="entry name" value="PRK04813.1"/>
    <property type="match status" value="2"/>
</dbReference>
<dbReference type="Pfam" id="PF00550">
    <property type="entry name" value="PP-binding"/>
    <property type="match status" value="2"/>
</dbReference>
<evidence type="ECO:0000313" key="9">
    <source>
        <dbReference type="EMBL" id="MBY0201798.1"/>
    </source>
</evidence>
<dbReference type="InterPro" id="IPR020845">
    <property type="entry name" value="AMP-binding_CS"/>
</dbReference>
<dbReference type="InterPro" id="IPR045851">
    <property type="entry name" value="AMP-bd_C_sf"/>
</dbReference>
<dbReference type="Gene3D" id="3.40.50.980">
    <property type="match status" value="2"/>
</dbReference>
<dbReference type="Gene3D" id="3.40.50.12780">
    <property type="entry name" value="N-terminal domain of ligase-like"/>
    <property type="match status" value="1"/>
</dbReference>
<dbReference type="Gene3D" id="3.30.559.30">
    <property type="entry name" value="Nonribosomal peptide synthetase, condensation domain"/>
    <property type="match status" value="2"/>
</dbReference>
<name>A0ABS7KCE1_9BACL</name>
<dbReference type="InterPro" id="IPR036736">
    <property type="entry name" value="ACP-like_sf"/>
</dbReference>
<evidence type="ECO:0000313" key="10">
    <source>
        <dbReference type="Proteomes" id="UP000706031"/>
    </source>
</evidence>
<keyword evidence="4" id="KW-0597">Phosphoprotein</keyword>
<dbReference type="Gene3D" id="1.10.1200.10">
    <property type="entry name" value="ACP-like"/>
    <property type="match status" value="2"/>
</dbReference>
<keyword evidence="10" id="KW-1185">Reference proteome</keyword>
<dbReference type="Proteomes" id="UP000706031">
    <property type="component" value="Unassembled WGS sequence"/>
</dbReference>
<dbReference type="CDD" id="cd19531">
    <property type="entry name" value="LCL_NRPS-like"/>
    <property type="match status" value="1"/>
</dbReference>
<dbReference type="PROSITE" id="PS50075">
    <property type="entry name" value="CARRIER"/>
    <property type="match status" value="2"/>
</dbReference>
<comment type="cofactor">
    <cofactor evidence="1">
        <name>pantetheine 4'-phosphate</name>
        <dbReference type="ChEBI" id="CHEBI:47942"/>
    </cofactor>
</comment>
<dbReference type="InterPro" id="IPR025110">
    <property type="entry name" value="AMP-bd_C"/>
</dbReference>
<dbReference type="InterPro" id="IPR010071">
    <property type="entry name" value="AA_adenyl_dom"/>
</dbReference>
<dbReference type="PROSITE" id="PS00012">
    <property type="entry name" value="PHOSPHOPANTETHEINE"/>
    <property type="match status" value="1"/>
</dbReference>
<dbReference type="NCBIfam" id="TIGR01733">
    <property type="entry name" value="AA-adenyl-dom"/>
    <property type="match status" value="2"/>
</dbReference>
<dbReference type="SUPFAM" id="SSF52777">
    <property type="entry name" value="CoA-dependent acyltransferases"/>
    <property type="match status" value="4"/>
</dbReference>
<accession>A0ABS7KCE1</accession>
<dbReference type="PANTHER" id="PTHR45527:SF1">
    <property type="entry name" value="FATTY ACID SYNTHASE"/>
    <property type="match status" value="1"/>
</dbReference>
<dbReference type="PROSITE" id="PS00455">
    <property type="entry name" value="AMP_BINDING"/>
    <property type="match status" value="2"/>
</dbReference>
<dbReference type="InterPro" id="IPR000873">
    <property type="entry name" value="AMP-dep_synth/lig_dom"/>
</dbReference>
<evidence type="ECO:0000256" key="3">
    <source>
        <dbReference type="ARBA" id="ARBA00022450"/>
    </source>
</evidence>
<sequence>MDRTSQKEAVSAQELRLQKKHWVKKMLALKTEETLFTSSFTPQHEKSAVQSYPFELAQNVSERLRTMSGESKEALFLILLTALKTLLHKHTSSDSLTVAYPVNRIQDTSERSPEPNWIPLIDHSPKGCTFREWLNELKSTYIETVKHSDYSMDRLVDDMKVVHDRDYAFLQHIRFSIQGMYNVTDVESETLGMRLHMYWSQDKLCGVLAGNTRFFNTADLKRFAKQYGVIIEQLIENPDRPVEASGVLAGLERDRLLNEYATGPRRTYGSSVMGLFAEQVQQTPEATAIVTSDASIRYAELEEKVNHWATALIKDGTKQGDIVGLYLDRSLETAIAILAVWRAGACILPIDVQTPAERVRFILKDAGVNRLLTQARYVSLSLFQDVERLLSCGDLDAASNDGEILAPITAELPAYIIYTSGTTGNPKGVVVSHGGLVNSIAWRKEEYALGVEDNTIQLFSYSFDGFMTGFLTPLVSGASLFMATEIQVKDPLRLKQLLIVYQITHFICVPSLYRLLLQQIKPEDKLCVHLITLAGESVSPALVQESRERLPDVKIYNEYGPTESSIVALCKRDVEQGEKVTIGRPISNMRAYILDHWNEPVSSGIVGELCLSGPGLARGYLNQPELTDQAFVPNPFIAGERLYRTGDLAKWTEEGEICCLGRKDAQVKLRGYRIELPEIEQCLQSYPGVQAAAVVCEEEEGIPVRLIAYLQTDDIKAVELRDYMARELPFFMLPARYYRLHQLPLSENGKLDKKVISSMDCINLDVEFREPENETEQKLCEIFADVLGLKRVSADENFFTAGGHSLKATMLMSRIQKEFRVEISVDHIFEKQTVKALAEVITLKEISACPAISPANPGVHYPLSFTQEQMYTLFCNDPHSTAYNMPEALVIEGDFDDQRLRYALEELTKRHEILRTTFYAINGDPVQEVHDENVVSLEYSEQASTDLEETIRQFIRPFDLARLPLFRAGITKMGPRKHLLLIDLHHIVADGASIGIFISELASIYNGDSLPEITLHYKDFSVWQHKQKEDRAFQAQGQYWTDQFKNGVPVLSLPYDHPRPKLKGLEGSRINFTVDAARTSSLKRLAAANGVTLFMLLLTMYQTMLSKLSGQKELVVGSPVSGRTQADLEHTMGMFVNVVPIRAEVLPQLRFTELLTQVKHTALGAFEHQAIQYQDLARNLGYTPDPSRNPMFDTMFVLQNTAENRFDFRGLHFSHVGFEQTVSKFDLTLAGFEGGDGVLYFDLEYCTRLFQRDSVLRYVDYFMHIMQTVIEHPQILVSQMTLLPQELLHEQWKELNSKNRYDATDLTLLEQFAQHAKRSPHKEALLFGDSYMTYEQLDTQSELWAKWLRSRGLGLEDVVAVRMERSFELVIAFLAVLKAGAVYLPIDPEFPANRTSYMLQDSGAVLMITDQADTQHTAYHMPVYLPQDMQFTDVNTNNALHRPQRNNLAYIIYTSGTTGRPKGVALEHAGLANLSTLFISTLGIQSEDRILQFASCSFDASIWEFAMAFSTGGTLCLVSAETIADPVHFERYVEKANVTVMTLPPPYMARLQPEHLPGLRLMITAGSEPSSAMLSTWSQHMRCVNAYGPTEASVCAAIWEYQQEADMLSVPIGYSIPHSRLCVVDAELNPLPVGVSGELCIAGTGLARSYLNLPEITARQFISSDLPGFERMYRTGDLAKLLPDGRMIYQGRMDNQLKIRGYRVEPSEIEARLLQITGVREAVVLPRLWENENSLVAYYTGDHAPASRELKIELTTVLPHYMLPSFLVKLDGLPVTSNGKVDHGALQRLELLQEAGELSRMPENELEATIVRVFEQVLNVHGIGTDDLFHELGGDSISAMKASFLLKEQGVALDVRDLLVHQSPVALGKRLLQTTSEDDQQLQSEGLPERISGGAKTFGSHQKQLQQVLGDKERKQLMAARASIADQQEVYRRQLAAEVELAILPLTASQSTHLGRAENVGVVMHFPADKTYEDIHQAIHGLVQEQEMMRCLYNGTMAKSWSLREHPAGFKVPHVKLETTCSEAVMEQLVSELYYDRFEEDGPDRLLYRMVVIENSRTGAKVLVYSSHHALSDGLSCSLIAEVLTGAASTLHGGKHPVRYRDYLRRIEEGPIGISFMELERRFELGTYRQLLLGMSNKLAEFPAQKSTSITLEWELSEGNPEEGWLKVLGLLAVFGREYLELQHLPVQLVSSGRRYGEHTYYHLVGNFTDYIPLVLDTHSPAEQLLQQIQALNQTTSAHQIRFTDMEDQSTGKGILLNYFGAIQAEPEDNVIPDGGPSFAEAADHYGIYFYVRHVGCNMQVHIALPFETSAEELEKKLTAGMITVQ</sequence>
<dbReference type="CDD" id="cd05930">
    <property type="entry name" value="A_NRPS"/>
    <property type="match status" value="2"/>
</dbReference>
<dbReference type="Gene3D" id="3.30.300.30">
    <property type="match status" value="2"/>
</dbReference>
<keyword evidence="7" id="KW-0511">Multifunctional enzyme</keyword>
<dbReference type="InterPro" id="IPR023213">
    <property type="entry name" value="CAT-like_dom_sf"/>
</dbReference>
<comment type="similarity">
    <text evidence="2">Belongs to the ATP-dependent AMP-binding enzyme family.</text>
</comment>